<dbReference type="Pfam" id="PF25788">
    <property type="entry name" value="Ig_Rha78A_N"/>
    <property type="match status" value="1"/>
</dbReference>
<dbReference type="Proteomes" id="UP000020467">
    <property type="component" value="Unassembled WGS sequence"/>
</dbReference>
<comment type="catalytic activity">
    <reaction evidence="1">
        <text>Hydrolysis of terminal non-reducing alpha-L-rhamnose residues in alpha-L-rhamnosides.</text>
        <dbReference type="EC" id="3.2.1.40"/>
    </reaction>
</comment>
<dbReference type="HOGENOM" id="CLU_002926_0_0_1"/>
<dbReference type="EC" id="3.2.1.40" evidence="2"/>
<keyword evidence="3" id="KW-0378">Hydrolase</keyword>
<dbReference type="GO" id="GO:0005975">
    <property type="term" value="P:carbohydrate metabolic process"/>
    <property type="evidence" value="ECO:0007669"/>
    <property type="project" value="InterPro"/>
</dbReference>
<feature type="domain" description="Alpha-L-rhamnosidase six-hairpin glycosidase" evidence="6">
    <location>
        <begin position="444"/>
        <end position="797"/>
    </location>
</feature>
<organism evidence="8 9">
    <name type="scientific">Colletotrichum fioriniae PJ7</name>
    <dbReference type="NCBI Taxonomy" id="1445577"/>
    <lineage>
        <taxon>Eukaryota</taxon>
        <taxon>Fungi</taxon>
        <taxon>Dikarya</taxon>
        <taxon>Ascomycota</taxon>
        <taxon>Pezizomycotina</taxon>
        <taxon>Sordariomycetes</taxon>
        <taxon>Hypocreomycetidae</taxon>
        <taxon>Glomerellales</taxon>
        <taxon>Glomerellaceae</taxon>
        <taxon>Colletotrichum</taxon>
        <taxon>Colletotrichum acutatum species complex</taxon>
    </lineage>
</organism>
<evidence type="ECO:0000259" key="4">
    <source>
        <dbReference type="Pfam" id="PF05592"/>
    </source>
</evidence>
<accession>A0A010S7S2</accession>
<evidence type="ECO:0000256" key="1">
    <source>
        <dbReference type="ARBA" id="ARBA00001445"/>
    </source>
</evidence>
<dbReference type="PIRSF" id="PIRSF010631">
    <property type="entry name" value="A-rhamnsds"/>
    <property type="match status" value="1"/>
</dbReference>
<dbReference type="InterPro" id="IPR012341">
    <property type="entry name" value="6hp_glycosidase-like_sf"/>
</dbReference>
<evidence type="ECO:0000256" key="2">
    <source>
        <dbReference type="ARBA" id="ARBA00012652"/>
    </source>
</evidence>
<dbReference type="OrthoDB" id="10036721at2759"/>
<dbReference type="KEGG" id="cfj:CFIO01_01104"/>
<dbReference type="Pfam" id="PF17389">
    <property type="entry name" value="Bac_rhamnosid6H"/>
    <property type="match status" value="1"/>
</dbReference>
<dbReference type="InterPro" id="IPR035396">
    <property type="entry name" value="Bac_rhamnosid6H"/>
</dbReference>
<sequence>MSCPAITKPVFEHHHVGLGVATSRPRISWRFESTDETIAGWVQTSYEIEIKFASEEKPQSFAEVSDQSVLVPWPARDLASREAATARVRVYGESLVEESYANREPSGWSEPATVEAALLNQDDFRANFITAAQQIGPHGPLRPIRFRKEFTLPQELDLRSASARLYITSLGVFEAWINGKPVTDECMAPGWTSYKHRLVYRILDVQKLLIPGAKNTICVEVAEGWYAGRLGFKGGIRFRYGDTIGLFAQLEAKRGSDTPWSLLSDDSWSCAPSALVRSEIYDGEVYDMREEKGDWKSAEATRTALATRLLPWPQATMVAPDAPPVRVIETKPCIKVFQSKTGKTILDFGQNLVGKLFVKSVHPQKGAEITFRHAEVMENDELGTRPLRDAKCCDTIIGSGEPLLNWSPKFTFHGFRYVQVDGWPGSGPSEDDIQALVVHTDMRRRGFFECSNPYVNQLHKNVVWSMRGNFLSIPTDCPQRDERLGWTGDLQVFCPTATFLYDTLGILGNWLEDVAAEQLEEGKGGIPPLVVPLAISPNWPHIAQAVWDDVTVLAPDALYQYSSDKRLLERQFVSMQTWLDEGVDRASDGLWNPDKWQLADWLDPSAPPDDPGNGRTDSILVANAYLVHTTLVFSRLCAAIGKLDLAAKYASDGERLKQLFQRRYITPEGNLMSSSQTGLSLAFQFGLYPHDTFQRQTAANALEKLVRTARFHISTGFAGTPVISHALTKIGRPQLAYRMLLETTCPSWLYAVVSKGATTIWERWDSMLPDGRINPGQMTSFNHYALGAVADWLHGSVGGISPQEPGWKAIRVEPVPGGNLTNATVTFEGPYGKVACEWVLVGTKFNMRLEVPPNCSAVVFLPSGLPRSFAAETDQQRHGLVVQSGVHKFEDTFDPGEWPPLPFVAANQPLPPNTIAG</sequence>
<dbReference type="InterPro" id="IPR013783">
    <property type="entry name" value="Ig-like_fold"/>
</dbReference>
<reference evidence="8 9" key="1">
    <citation type="submission" date="2014-02" db="EMBL/GenBank/DDBJ databases">
        <title>The genome sequence of Colletotrichum fioriniae PJ7.</title>
        <authorList>
            <person name="Baroncelli R."/>
            <person name="Thon M.R."/>
        </authorList>
    </citation>
    <scope>NUCLEOTIDE SEQUENCE [LARGE SCALE GENOMIC DNA]</scope>
    <source>
        <strain evidence="8 9">PJ7</strain>
    </source>
</reference>
<dbReference type="Pfam" id="PF05592">
    <property type="entry name" value="Bac_rhamnosid"/>
    <property type="match status" value="1"/>
</dbReference>
<feature type="domain" description="Bacterial alpha-L-rhamnosidase N-terminal" evidence="5">
    <location>
        <begin position="161"/>
        <end position="329"/>
    </location>
</feature>
<dbReference type="PANTHER" id="PTHR33307:SF6">
    <property type="entry name" value="ALPHA-RHAMNOSIDASE (EUROFUNG)-RELATED"/>
    <property type="match status" value="1"/>
</dbReference>
<dbReference type="EMBL" id="JARH01000415">
    <property type="protein sequence ID" value="EXF80733.1"/>
    <property type="molecule type" value="Genomic_DNA"/>
</dbReference>
<proteinExistence type="predicted"/>
<name>A0A010S7S2_9PEZI</name>
<feature type="domain" description="Alpha-L-rhamnosidase concanavalin-like" evidence="4">
    <location>
        <begin position="339"/>
        <end position="439"/>
    </location>
</feature>
<comment type="caution">
    <text evidence="8">The sequence shown here is derived from an EMBL/GenBank/DDBJ whole genome shotgun (WGS) entry which is preliminary data.</text>
</comment>
<dbReference type="InterPro" id="IPR035398">
    <property type="entry name" value="Bac_rhamnosid_C"/>
</dbReference>
<gene>
    <name evidence="8" type="ORF">CFIO01_01104</name>
</gene>
<protein>
    <recommendedName>
        <fullName evidence="2">alpha-L-rhamnosidase</fullName>
        <ecNumber evidence="2">3.2.1.40</ecNumber>
    </recommendedName>
</protein>
<dbReference type="Gene3D" id="2.60.40.10">
    <property type="entry name" value="Immunoglobulins"/>
    <property type="match status" value="1"/>
</dbReference>
<dbReference type="Gene3D" id="1.50.10.10">
    <property type="match status" value="1"/>
</dbReference>
<evidence type="ECO:0000256" key="3">
    <source>
        <dbReference type="ARBA" id="ARBA00022801"/>
    </source>
</evidence>
<dbReference type="SUPFAM" id="SSF48208">
    <property type="entry name" value="Six-hairpin glycosidases"/>
    <property type="match status" value="1"/>
</dbReference>
<dbReference type="Pfam" id="PF17390">
    <property type="entry name" value="Bac_rhamnosid_C"/>
    <property type="match status" value="1"/>
</dbReference>
<evidence type="ECO:0000313" key="9">
    <source>
        <dbReference type="Proteomes" id="UP000020467"/>
    </source>
</evidence>
<evidence type="ECO:0000259" key="7">
    <source>
        <dbReference type="Pfam" id="PF17390"/>
    </source>
</evidence>
<dbReference type="GO" id="GO:0030596">
    <property type="term" value="F:alpha-L-rhamnosidase activity"/>
    <property type="evidence" value="ECO:0007669"/>
    <property type="project" value="UniProtKB-EC"/>
</dbReference>
<dbReference type="InterPro" id="IPR013737">
    <property type="entry name" value="Bac_rhamnosid_N"/>
</dbReference>
<dbReference type="Gene3D" id="2.60.420.10">
    <property type="entry name" value="Maltose phosphorylase, domain 3"/>
    <property type="match status" value="1"/>
</dbReference>
<dbReference type="Gene3D" id="2.60.120.260">
    <property type="entry name" value="Galactose-binding domain-like"/>
    <property type="match status" value="2"/>
</dbReference>
<feature type="domain" description="Alpha-L-rhamnosidase C-terminal" evidence="7">
    <location>
        <begin position="799"/>
        <end position="864"/>
    </location>
</feature>
<dbReference type="InterPro" id="IPR016007">
    <property type="entry name" value="Alpha_rhamnosid"/>
</dbReference>
<dbReference type="InterPro" id="IPR008928">
    <property type="entry name" value="6-hairpin_glycosidase_sf"/>
</dbReference>
<dbReference type="AlphaFoldDB" id="A0A010S7S2"/>
<dbReference type="PANTHER" id="PTHR33307">
    <property type="entry name" value="ALPHA-RHAMNOSIDASE (EUROFUNG)"/>
    <property type="match status" value="1"/>
</dbReference>
<dbReference type="eggNOG" id="ENOG502QXBB">
    <property type="taxonomic scope" value="Eukaryota"/>
</dbReference>
<evidence type="ECO:0000313" key="8">
    <source>
        <dbReference type="EMBL" id="EXF80733.1"/>
    </source>
</evidence>
<evidence type="ECO:0000259" key="6">
    <source>
        <dbReference type="Pfam" id="PF17389"/>
    </source>
</evidence>
<keyword evidence="9" id="KW-1185">Reference proteome</keyword>
<dbReference type="Pfam" id="PF08531">
    <property type="entry name" value="Bac_rhamnosid_N"/>
    <property type="match status" value="1"/>
</dbReference>
<evidence type="ECO:0000259" key="5">
    <source>
        <dbReference type="Pfam" id="PF08531"/>
    </source>
</evidence>
<dbReference type="InterPro" id="IPR008902">
    <property type="entry name" value="Rhamnosid_concanavalin"/>
</dbReference>